<accession>A0A8X6Y8H9</accession>
<dbReference type="AlphaFoldDB" id="A0A8X6Y8H9"/>
<protein>
    <submittedName>
        <fullName evidence="1">Uncharacterized protein</fullName>
    </submittedName>
</protein>
<organism evidence="1 2">
    <name type="scientific">Trichonephila inaurata madagascariensis</name>
    <dbReference type="NCBI Taxonomy" id="2747483"/>
    <lineage>
        <taxon>Eukaryota</taxon>
        <taxon>Metazoa</taxon>
        <taxon>Ecdysozoa</taxon>
        <taxon>Arthropoda</taxon>
        <taxon>Chelicerata</taxon>
        <taxon>Arachnida</taxon>
        <taxon>Araneae</taxon>
        <taxon>Araneomorphae</taxon>
        <taxon>Entelegynae</taxon>
        <taxon>Araneoidea</taxon>
        <taxon>Nephilidae</taxon>
        <taxon>Trichonephila</taxon>
        <taxon>Trichonephila inaurata</taxon>
    </lineage>
</organism>
<dbReference type="Proteomes" id="UP000886998">
    <property type="component" value="Unassembled WGS sequence"/>
</dbReference>
<evidence type="ECO:0000313" key="1">
    <source>
        <dbReference type="EMBL" id="GFY64934.1"/>
    </source>
</evidence>
<dbReference type="OrthoDB" id="10296174at2759"/>
<name>A0A8X6Y8H9_9ARAC</name>
<comment type="caution">
    <text evidence="1">The sequence shown here is derived from an EMBL/GenBank/DDBJ whole genome shotgun (WGS) entry which is preliminary data.</text>
</comment>
<dbReference type="EMBL" id="BMAV01015473">
    <property type="protein sequence ID" value="GFY64934.1"/>
    <property type="molecule type" value="Genomic_DNA"/>
</dbReference>
<gene>
    <name evidence="1" type="ORF">TNIN_225691</name>
</gene>
<sequence length="83" mass="9347">MIVSLHSPIVLSTAVHDRAITVVLIPIIYTNLETNAVVKPLMIQRMRMIHRSFEVSTQSTDVGLLQRVESVLTHRSCHSNLVE</sequence>
<evidence type="ECO:0000313" key="2">
    <source>
        <dbReference type="Proteomes" id="UP000886998"/>
    </source>
</evidence>
<proteinExistence type="predicted"/>
<reference evidence="1" key="1">
    <citation type="submission" date="2020-08" db="EMBL/GenBank/DDBJ databases">
        <title>Multicomponent nature underlies the extraordinary mechanical properties of spider dragline silk.</title>
        <authorList>
            <person name="Kono N."/>
            <person name="Nakamura H."/>
            <person name="Mori M."/>
            <person name="Yoshida Y."/>
            <person name="Ohtoshi R."/>
            <person name="Malay A.D."/>
            <person name="Moran D.A.P."/>
            <person name="Tomita M."/>
            <person name="Numata K."/>
            <person name="Arakawa K."/>
        </authorList>
    </citation>
    <scope>NUCLEOTIDE SEQUENCE</scope>
</reference>
<keyword evidence="2" id="KW-1185">Reference proteome</keyword>